<dbReference type="Proteomes" id="UP000294901">
    <property type="component" value="Unassembled WGS sequence"/>
</dbReference>
<dbReference type="OrthoDB" id="3298457at2"/>
<dbReference type="AlphaFoldDB" id="A0A4R6J9U6"/>
<evidence type="ECO:0000313" key="2">
    <source>
        <dbReference type="Proteomes" id="UP000294901"/>
    </source>
</evidence>
<name>A0A4R6J9U6_9ACTN</name>
<gene>
    <name evidence="1" type="ORF">C8E87_6618</name>
</gene>
<organism evidence="1 2">
    <name type="scientific">Paractinoplanes brasiliensis</name>
    <dbReference type="NCBI Taxonomy" id="52695"/>
    <lineage>
        <taxon>Bacteria</taxon>
        <taxon>Bacillati</taxon>
        <taxon>Actinomycetota</taxon>
        <taxon>Actinomycetes</taxon>
        <taxon>Micromonosporales</taxon>
        <taxon>Micromonosporaceae</taxon>
        <taxon>Paractinoplanes</taxon>
    </lineage>
</organism>
<dbReference type="RefSeq" id="WP_133877350.1">
    <property type="nucleotide sequence ID" value="NZ_BOMD01000046.1"/>
</dbReference>
<evidence type="ECO:0000313" key="1">
    <source>
        <dbReference type="EMBL" id="TDO31206.1"/>
    </source>
</evidence>
<sequence>MRLIHIPVTAAVTLSIAAASYSQFDARAAERQARSVAEKATCRAVDSAILAYAGVHGDAPKTVRELAGYVKGDISGYRIVRGEAAGPGCA</sequence>
<proteinExistence type="predicted"/>
<protein>
    <submittedName>
        <fullName evidence="1">Uncharacterized protein</fullName>
    </submittedName>
</protein>
<reference evidence="1 2" key="1">
    <citation type="submission" date="2019-03" db="EMBL/GenBank/DDBJ databases">
        <title>Sequencing the genomes of 1000 actinobacteria strains.</title>
        <authorList>
            <person name="Klenk H.-P."/>
        </authorList>
    </citation>
    <scope>NUCLEOTIDE SEQUENCE [LARGE SCALE GENOMIC DNA]</scope>
    <source>
        <strain evidence="1 2">DSM 43805</strain>
    </source>
</reference>
<keyword evidence="2" id="KW-1185">Reference proteome</keyword>
<accession>A0A4R6J9U6</accession>
<dbReference type="EMBL" id="SNWR01000002">
    <property type="protein sequence ID" value="TDO31206.1"/>
    <property type="molecule type" value="Genomic_DNA"/>
</dbReference>
<comment type="caution">
    <text evidence="1">The sequence shown here is derived from an EMBL/GenBank/DDBJ whole genome shotgun (WGS) entry which is preliminary data.</text>
</comment>